<keyword evidence="3" id="KW-1185">Reference proteome</keyword>
<evidence type="ECO:0000313" key="2">
    <source>
        <dbReference type="EMBL" id="MFL4470175.1"/>
    </source>
</evidence>
<dbReference type="EMBL" id="JBHDIY010000002">
    <property type="protein sequence ID" value="MFL4470175.1"/>
    <property type="molecule type" value="Genomic_DNA"/>
</dbReference>
<dbReference type="RefSeq" id="WP_407592045.1">
    <property type="nucleotide sequence ID" value="NZ_JBHDIY010000002.1"/>
</dbReference>
<keyword evidence="1" id="KW-0732">Signal</keyword>
<feature type="signal peptide" evidence="1">
    <location>
        <begin position="1"/>
        <end position="19"/>
    </location>
</feature>
<keyword evidence="2" id="KW-0670">Pyruvate</keyword>
<comment type="caution">
    <text evidence="2">The sequence shown here is derived from an EMBL/GenBank/DDBJ whole genome shotgun (WGS) entry which is preliminary data.</text>
</comment>
<evidence type="ECO:0000313" key="3">
    <source>
        <dbReference type="Proteomes" id="UP001627408"/>
    </source>
</evidence>
<dbReference type="PROSITE" id="PS51257">
    <property type="entry name" value="PROKAR_LIPOPROTEIN"/>
    <property type="match status" value="1"/>
</dbReference>
<sequence>MIKKRLVAIAMSLPLLLAACDEIPVSSGAAAGDVSRLQSLGYDVTGRSADGSTTVLRYSGPVNASVRCGTPSGPRGTLKPRVVAANGTVLEYELNTHLVVSGGGAVRDGLYVVSQITRPSGRGASKVESIAFEPGTRGTFVSGLSCQAT</sequence>
<gene>
    <name evidence="2" type="ORF">ACERZ8_09935</name>
</gene>
<evidence type="ECO:0000256" key="1">
    <source>
        <dbReference type="SAM" id="SignalP"/>
    </source>
</evidence>
<feature type="chain" id="PRO_5047267868" evidence="1">
    <location>
        <begin position="20"/>
        <end position="149"/>
    </location>
</feature>
<proteinExistence type="predicted"/>
<name>A0ABW8USR7_9RHOB</name>
<organism evidence="2 3">
    <name type="scientific">Tateyamaria armeniaca</name>
    <dbReference type="NCBI Taxonomy" id="2518930"/>
    <lineage>
        <taxon>Bacteria</taxon>
        <taxon>Pseudomonadati</taxon>
        <taxon>Pseudomonadota</taxon>
        <taxon>Alphaproteobacteria</taxon>
        <taxon>Rhodobacterales</taxon>
        <taxon>Roseobacteraceae</taxon>
        <taxon>Tateyamaria</taxon>
    </lineage>
</organism>
<reference evidence="2 3" key="1">
    <citation type="submission" date="2024-08" db="EMBL/GenBank/DDBJ databases">
        <title>Tateyamaria sp. nov., isolated from marine algae.</title>
        <authorList>
            <person name="Choi B.J."/>
            <person name="Kim J.M."/>
            <person name="Lee J.K."/>
            <person name="Choi D.G."/>
            <person name="Bayburt H."/>
            <person name="Baek J.H."/>
            <person name="Han D.M."/>
            <person name="Jeon C.O."/>
        </authorList>
    </citation>
    <scope>NUCLEOTIDE SEQUENCE [LARGE SCALE GENOMIC DNA]</scope>
    <source>
        <strain evidence="2 3">KMU-156</strain>
    </source>
</reference>
<protein>
    <submittedName>
        <fullName evidence="2">Pyruvate/2-oxoglutarate dehydrogenase complex</fullName>
    </submittedName>
</protein>
<dbReference type="Proteomes" id="UP001627408">
    <property type="component" value="Unassembled WGS sequence"/>
</dbReference>
<accession>A0ABW8USR7</accession>